<reference evidence="1" key="1">
    <citation type="submission" date="2021-02" db="EMBL/GenBank/DDBJ databases">
        <authorList>
            <person name="Nowell W R."/>
        </authorList>
    </citation>
    <scope>NUCLEOTIDE SEQUENCE</scope>
</reference>
<evidence type="ECO:0000313" key="1">
    <source>
        <dbReference type="EMBL" id="CAF4226747.1"/>
    </source>
</evidence>
<comment type="caution">
    <text evidence="1">The sequence shown here is derived from an EMBL/GenBank/DDBJ whole genome shotgun (WGS) entry which is preliminary data.</text>
</comment>
<protein>
    <submittedName>
        <fullName evidence="1">Uncharacterized protein</fullName>
    </submittedName>
</protein>
<name>A0A820CTZ3_9BILA</name>
<gene>
    <name evidence="1" type="ORF">KXQ929_LOCUS41506</name>
</gene>
<proteinExistence type="predicted"/>
<dbReference type="Proteomes" id="UP000663868">
    <property type="component" value="Unassembled WGS sequence"/>
</dbReference>
<sequence>MGSGVSKSKIDDHDDFYNNCTNGNVEQVRQSLPTMTYKKINHQQKDGNTPLHTA</sequence>
<organism evidence="1 2">
    <name type="scientific">Adineta steineri</name>
    <dbReference type="NCBI Taxonomy" id="433720"/>
    <lineage>
        <taxon>Eukaryota</taxon>
        <taxon>Metazoa</taxon>
        <taxon>Spiralia</taxon>
        <taxon>Gnathifera</taxon>
        <taxon>Rotifera</taxon>
        <taxon>Eurotatoria</taxon>
        <taxon>Bdelloidea</taxon>
        <taxon>Adinetida</taxon>
        <taxon>Adinetidae</taxon>
        <taxon>Adineta</taxon>
    </lineage>
</organism>
<accession>A0A820CTZ3</accession>
<evidence type="ECO:0000313" key="2">
    <source>
        <dbReference type="Proteomes" id="UP000663868"/>
    </source>
</evidence>
<feature type="non-terminal residue" evidence="1">
    <location>
        <position position="1"/>
    </location>
</feature>
<dbReference type="EMBL" id="CAJOBB010009372">
    <property type="protein sequence ID" value="CAF4226747.1"/>
    <property type="molecule type" value="Genomic_DNA"/>
</dbReference>
<dbReference type="AlphaFoldDB" id="A0A820CTZ3"/>